<evidence type="ECO:0008006" key="4">
    <source>
        <dbReference type="Google" id="ProtNLM"/>
    </source>
</evidence>
<feature type="transmembrane region" description="Helical" evidence="1">
    <location>
        <begin position="162"/>
        <end position="179"/>
    </location>
</feature>
<reference evidence="2 3" key="1">
    <citation type="journal article" date="2015" name="Microbiome">
        <title>Genomic resolution of linkages in carbon, nitrogen, and sulfur cycling among widespread estuary sediment bacteria.</title>
        <authorList>
            <person name="Baker B.J."/>
            <person name="Lazar C.S."/>
            <person name="Teske A.P."/>
            <person name="Dick G.J."/>
        </authorList>
    </citation>
    <scope>NUCLEOTIDE SEQUENCE [LARGE SCALE GENOMIC DNA]</scope>
    <source>
        <strain evidence="2">SM23_60</strain>
    </source>
</reference>
<name>A0A0S8G9E7_UNCW3</name>
<feature type="transmembrane region" description="Helical" evidence="1">
    <location>
        <begin position="53"/>
        <end position="74"/>
    </location>
</feature>
<proteinExistence type="predicted"/>
<accession>A0A0S8G9E7</accession>
<keyword evidence="1" id="KW-0472">Membrane</keyword>
<dbReference type="PANTHER" id="PTHR43471:SF10">
    <property type="entry name" value="SLL1107 PROTEIN"/>
    <property type="match status" value="1"/>
</dbReference>
<evidence type="ECO:0000313" key="3">
    <source>
        <dbReference type="Proteomes" id="UP000051096"/>
    </source>
</evidence>
<feature type="transmembrane region" description="Helical" evidence="1">
    <location>
        <begin position="20"/>
        <end position="38"/>
    </location>
</feature>
<feature type="transmembrane region" description="Helical" evidence="1">
    <location>
        <begin position="101"/>
        <end position="126"/>
    </location>
</feature>
<protein>
    <recommendedName>
        <fullName evidence="4">ABC transporter permease</fullName>
    </recommendedName>
</protein>
<evidence type="ECO:0000256" key="1">
    <source>
        <dbReference type="SAM" id="Phobius"/>
    </source>
</evidence>
<dbReference type="Proteomes" id="UP000051096">
    <property type="component" value="Unassembled WGS sequence"/>
</dbReference>
<organism evidence="2 3">
    <name type="scientific">candidate division WOR_3 bacterium SM23_60</name>
    <dbReference type="NCBI Taxonomy" id="1703780"/>
    <lineage>
        <taxon>Bacteria</taxon>
        <taxon>Bacteria division WOR-3</taxon>
    </lineage>
</organism>
<dbReference type="AlphaFoldDB" id="A0A0S8G9E7"/>
<feature type="transmembrane region" description="Helical" evidence="1">
    <location>
        <begin position="132"/>
        <end position="155"/>
    </location>
</feature>
<comment type="caution">
    <text evidence="2">The sequence shown here is derived from an EMBL/GenBank/DDBJ whole genome shotgun (WGS) entry which is preliminary data.</text>
</comment>
<keyword evidence="1" id="KW-0812">Transmembrane</keyword>
<dbReference type="Pfam" id="PF12679">
    <property type="entry name" value="ABC2_membrane_2"/>
    <property type="match status" value="1"/>
</dbReference>
<sequence>MHRIRAIVENTFKEALRQRILTLLAIFAVLVIIVSLFMEPFALGQAPRILRDFGLATAALFGALVVIIIGSALIHKDIEKRTLYTVITKPVKRSEIIIGKFFGLFFLLIILECAMALIHQLVIFMYEGAFDPALLIVIPFTLLELMILLGILLLFSSFSSPALSALMGVIFYVVGHASPDLKLFAEQTTMPVLKHLAYGFYYVLPNLENFNIRIDVVHKLPLYSDQMFFSICYGLVYTVFLLYLSTAIFEHREFK</sequence>
<dbReference type="GO" id="GO:0140359">
    <property type="term" value="F:ABC-type transporter activity"/>
    <property type="evidence" value="ECO:0007669"/>
    <property type="project" value="InterPro"/>
</dbReference>
<evidence type="ECO:0000313" key="2">
    <source>
        <dbReference type="EMBL" id="KPK69720.1"/>
    </source>
</evidence>
<feature type="transmembrane region" description="Helical" evidence="1">
    <location>
        <begin position="227"/>
        <end position="249"/>
    </location>
</feature>
<keyword evidence="1" id="KW-1133">Transmembrane helix</keyword>
<dbReference type="PANTHER" id="PTHR43471">
    <property type="entry name" value="ABC TRANSPORTER PERMEASE"/>
    <property type="match status" value="1"/>
</dbReference>
<dbReference type="EMBL" id="LJUO01000114">
    <property type="protein sequence ID" value="KPK69720.1"/>
    <property type="molecule type" value="Genomic_DNA"/>
</dbReference>
<gene>
    <name evidence="2" type="ORF">AMJ87_09985</name>
</gene>
<dbReference type="GO" id="GO:0005886">
    <property type="term" value="C:plasma membrane"/>
    <property type="evidence" value="ECO:0007669"/>
    <property type="project" value="UniProtKB-SubCell"/>
</dbReference>